<gene>
    <name evidence="2" type="ORF">DES53_1011054</name>
</gene>
<comment type="caution">
    <text evidence="2">The sequence shown here is derived from an EMBL/GenBank/DDBJ whole genome shotgun (WGS) entry which is preliminary data.</text>
</comment>
<feature type="coiled-coil region" evidence="1">
    <location>
        <begin position="36"/>
        <end position="202"/>
    </location>
</feature>
<name>A0A366HVD8_9BACT</name>
<protein>
    <recommendedName>
        <fullName evidence="4">DUF2130 domain-containing protein</fullName>
    </recommendedName>
</protein>
<evidence type="ECO:0008006" key="4">
    <source>
        <dbReference type="Google" id="ProtNLM"/>
    </source>
</evidence>
<dbReference type="OrthoDB" id="9765972at2"/>
<keyword evidence="1" id="KW-0175">Coiled coil</keyword>
<evidence type="ECO:0000313" key="3">
    <source>
        <dbReference type="Proteomes" id="UP000253426"/>
    </source>
</evidence>
<dbReference type="Proteomes" id="UP000253426">
    <property type="component" value="Unassembled WGS sequence"/>
</dbReference>
<sequence>MADTITCPNCHAEIPLSDAVRHSLHEEFTRDFAEKQRRLEQEIATRQKEVETQRQKNEAARAELEHEVTQRLATEKKKLTEQAVREAKEGFALELQDTRTQLAERSQKLEEAQRNELALRTKQREVEERAKNLELEVQRKVDEQTSRLEEDARKRATEEQHLRLADKDKLINDLKTQIETLKQKAEQGSQQSQGEVMELELEDLLKEAFVLDEFLPVPQGTRGADLLQKVRNNLGHDCGTIIWESKRTKNWSPGWLGKLKDDQRAQGAELAILVSQVLPDGVSHGGHVDGVWICNFPFALALAAALRNGLLQVATAKRAESGKEEKMAVLYQFLTSPQFKHQIEGVVESFVEMKKDLDGERRAMERLWKKREMQLTRVLNGTSGLYGSLQGIMGSAALPEIKALELGGEEEAAAPGT</sequence>
<keyword evidence="3" id="KW-1185">Reference proteome</keyword>
<dbReference type="InterPro" id="IPR019219">
    <property type="entry name" value="DUF2130"/>
</dbReference>
<dbReference type="AlphaFoldDB" id="A0A366HVD8"/>
<reference evidence="2 3" key="1">
    <citation type="submission" date="2018-06" db="EMBL/GenBank/DDBJ databases">
        <title>Genomic Encyclopedia of Type Strains, Phase IV (KMG-IV): sequencing the most valuable type-strain genomes for metagenomic binning, comparative biology and taxonomic classification.</title>
        <authorList>
            <person name="Goeker M."/>
        </authorList>
    </citation>
    <scope>NUCLEOTIDE SEQUENCE [LARGE SCALE GENOMIC DNA]</scope>
    <source>
        <strain evidence="2 3">DSM 25532</strain>
    </source>
</reference>
<organism evidence="2 3">
    <name type="scientific">Roseimicrobium gellanilyticum</name>
    <dbReference type="NCBI Taxonomy" id="748857"/>
    <lineage>
        <taxon>Bacteria</taxon>
        <taxon>Pseudomonadati</taxon>
        <taxon>Verrucomicrobiota</taxon>
        <taxon>Verrucomicrobiia</taxon>
        <taxon>Verrucomicrobiales</taxon>
        <taxon>Verrucomicrobiaceae</taxon>
        <taxon>Roseimicrobium</taxon>
    </lineage>
</organism>
<dbReference type="RefSeq" id="WP_113957119.1">
    <property type="nucleotide sequence ID" value="NZ_QNRR01000001.1"/>
</dbReference>
<proteinExistence type="predicted"/>
<evidence type="ECO:0000313" key="2">
    <source>
        <dbReference type="EMBL" id="RBP48253.1"/>
    </source>
</evidence>
<accession>A0A366HVD8</accession>
<evidence type="ECO:0000256" key="1">
    <source>
        <dbReference type="SAM" id="Coils"/>
    </source>
</evidence>
<dbReference type="EMBL" id="QNRR01000001">
    <property type="protein sequence ID" value="RBP48253.1"/>
    <property type="molecule type" value="Genomic_DNA"/>
</dbReference>
<dbReference type="Pfam" id="PF09903">
    <property type="entry name" value="DUF2130"/>
    <property type="match status" value="1"/>
</dbReference>